<name>A0ABU2B378_9MICC</name>
<dbReference type="InterPro" id="IPR036388">
    <property type="entry name" value="WH-like_DNA-bd_sf"/>
</dbReference>
<evidence type="ECO:0000256" key="2">
    <source>
        <dbReference type="ARBA" id="ARBA00023125"/>
    </source>
</evidence>
<dbReference type="PRINTS" id="PR00038">
    <property type="entry name" value="HTHLUXR"/>
</dbReference>
<dbReference type="Proteomes" id="UP001183794">
    <property type="component" value="Unassembled WGS sequence"/>
</dbReference>
<evidence type="ECO:0000313" key="5">
    <source>
        <dbReference type="EMBL" id="MDR7348045.1"/>
    </source>
</evidence>
<dbReference type="Pfam" id="PF00196">
    <property type="entry name" value="GerE"/>
    <property type="match status" value="1"/>
</dbReference>
<dbReference type="PROSITE" id="PS50043">
    <property type="entry name" value="HTH_LUXR_2"/>
    <property type="match status" value="1"/>
</dbReference>
<organism evidence="5 6">
    <name type="scientific">Enteractinococcus fodinae</name>
    <dbReference type="NCBI Taxonomy" id="684663"/>
    <lineage>
        <taxon>Bacteria</taxon>
        <taxon>Bacillati</taxon>
        <taxon>Actinomycetota</taxon>
        <taxon>Actinomycetes</taxon>
        <taxon>Micrococcales</taxon>
        <taxon>Micrococcaceae</taxon>
    </lineage>
</organism>
<sequence>MSERDTTDYETSLQQDDLAQHAEEIETALDGENLNRVVAPLESDLAGTWFGIPPDRTLETMRLLFCTASNDSRLWQIARRFFSESPSDQFEIQASATFNLDDPRDVYLLTILRLGIARSQGCTQRGLEQCDLLEQQLGPIPSLRASYDSWALHAAVQMGITAMLAGHFTRALTNFTRAQLHVQVPEFAFFTRDALTKSALIHACFGNRTTARSLIHRADKIARTSSWAETHIDAHRNFAEIMVTIEDYDAALQKLDALNLRDIGEMWPFYILAVHRVLEAGGRQDELEHRMEIFDDMLFPRHDGDGFTGSIIPLKRAAIALKNGRGVEAQAFIDRADPDLTYTKLFQAAAHVYAGRTQQAIQDVSRLRPKTRGFRLMEVRRLAILAAAQYQADETEDCLSTLARAAEIPRGLGPLEVQLFSPETRDLAAQKVPAWPRDNQEPSVFLTGLPKPGTALTEREVEIIEHLAEGHPRALMAEKMFISVNTLKTHLKAIYRKLGVSTAEDAVFGAQRRGLL</sequence>
<dbReference type="InterPro" id="IPR011990">
    <property type="entry name" value="TPR-like_helical_dom_sf"/>
</dbReference>
<gene>
    <name evidence="5" type="ORF">J2S62_002302</name>
</gene>
<dbReference type="EMBL" id="JAVDYJ010000001">
    <property type="protein sequence ID" value="MDR7348045.1"/>
    <property type="molecule type" value="Genomic_DNA"/>
</dbReference>
<dbReference type="PANTHER" id="PTHR44688:SF16">
    <property type="entry name" value="DNA-BINDING TRANSCRIPTIONAL ACTIVATOR DEVR_DOSR"/>
    <property type="match status" value="1"/>
</dbReference>
<evidence type="ECO:0000256" key="3">
    <source>
        <dbReference type="ARBA" id="ARBA00023163"/>
    </source>
</evidence>
<evidence type="ECO:0000313" key="6">
    <source>
        <dbReference type="Proteomes" id="UP001183794"/>
    </source>
</evidence>
<evidence type="ECO:0000259" key="4">
    <source>
        <dbReference type="PROSITE" id="PS50043"/>
    </source>
</evidence>
<keyword evidence="1" id="KW-0805">Transcription regulation</keyword>
<dbReference type="Gene3D" id="1.10.10.10">
    <property type="entry name" value="Winged helix-like DNA-binding domain superfamily/Winged helix DNA-binding domain"/>
    <property type="match status" value="1"/>
</dbReference>
<dbReference type="Gene3D" id="1.25.40.10">
    <property type="entry name" value="Tetratricopeptide repeat domain"/>
    <property type="match status" value="1"/>
</dbReference>
<dbReference type="SUPFAM" id="SSF46894">
    <property type="entry name" value="C-terminal effector domain of the bipartite response regulators"/>
    <property type="match status" value="1"/>
</dbReference>
<keyword evidence="6" id="KW-1185">Reference proteome</keyword>
<protein>
    <submittedName>
        <fullName evidence="5">DNA-binding CsgD family transcriptional regulator</fullName>
    </submittedName>
</protein>
<keyword evidence="3" id="KW-0804">Transcription</keyword>
<dbReference type="SMART" id="SM00421">
    <property type="entry name" value="HTH_LUXR"/>
    <property type="match status" value="1"/>
</dbReference>
<reference evidence="5 6" key="1">
    <citation type="submission" date="2023-07" db="EMBL/GenBank/DDBJ databases">
        <title>Sequencing the genomes of 1000 actinobacteria strains.</title>
        <authorList>
            <person name="Klenk H.-P."/>
        </authorList>
    </citation>
    <scope>NUCLEOTIDE SEQUENCE [LARGE SCALE GENOMIC DNA]</scope>
    <source>
        <strain evidence="5 6">DSM 22966</strain>
    </source>
</reference>
<dbReference type="InterPro" id="IPR000792">
    <property type="entry name" value="Tscrpt_reg_LuxR_C"/>
</dbReference>
<dbReference type="GO" id="GO:0003677">
    <property type="term" value="F:DNA binding"/>
    <property type="evidence" value="ECO:0007669"/>
    <property type="project" value="UniProtKB-KW"/>
</dbReference>
<dbReference type="CDD" id="cd06170">
    <property type="entry name" value="LuxR_C_like"/>
    <property type="match status" value="1"/>
</dbReference>
<dbReference type="InterPro" id="IPR016032">
    <property type="entry name" value="Sig_transdc_resp-reg_C-effctor"/>
</dbReference>
<dbReference type="SUPFAM" id="SSF48452">
    <property type="entry name" value="TPR-like"/>
    <property type="match status" value="1"/>
</dbReference>
<dbReference type="PANTHER" id="PTHR44688">
    <property type="entry name" value="DNA-BINDING TRANSCRIPTIONAL ACTIVATOR DEVR_DOSR"/>
    <property type="match status" value="1"/>
</dbReference>
<feature type="domain" description="HTH luxR-type" evidence="4">
    <location>
        <begin position="449"/>
        <end position="514"/>
    </location>
</feature>
<comment type="caution">
    <text evidence="5">The sequence shown here is derived from an EMBL/GenBank/DDBJ whole genome shotgun (WGS) entry which is preliminary data.</text>
</comment>
<accession>A0ABU2B378</accession>
<dbReference type="RefSeq" id="WP_310174853.1">
    <property type="nucleotide sequence ID" value="NZ_BAABHE010000002.1"/>
</dbReference>
<keyword evidence="2 5" id="KW-0238">DNA-binding</keyword>
<evidence type="ECO:0000256" key="1">
    <source>
        <dbReference type="ARBA" id="ARBA00023015"/>
    </source>
</evidence>
<proteinExistence type="predicted"/>